<keyword evidence="3" id="KW-1185">Reference proteome</keyword>
<reference evidence="2 3" key="1">
    <citation type="submission" date="2023-09" db="EMBL/GenBank/DDBJ databases">
        <title>Microbial mechanism of fulvic acid promoting antimony reduction mineralization in rice fields.</title>
        <authorList>
            <person name="Chen G."/>
            <person name="Lan J."/>
        </authorList>
    </citation>
    <scope>NUCLEOTIDE SEQUENCE [LARGE SCALE GENOMIC DNA]</scope>
    <source>
        <strain evidence="2 3">PS1</strain>
    </source>
</reference>
<organism evidence="2 3">
    <name type="scientific">Mesobacillus jeotgali</name>
    <dbReference type="NCBI Taxonomy" id="129985"/>
    <lineage>
        <taxon>Bacteria</taxon>
        <taxon>Bacillati</taxon>
        <taxon>Bacillota</taxon>
        <taxon>Bacilli</taxon>
        <taxon>Bacillales</taxon>
        <taxon>Bacillaceae</taxon>
        <taxon>Mesobacillus</taxon>
    </lineage>
</organism>
<evidence type="ECO:0000313" key="3">
    <source>
        <dbReference type="Proteomes" id="UP001303324"/>
    </source>
</evidence>
<dbReference type="RefSeq" id="WP_311072478.1">
    <property type="nucleotide sequence ID" value="NZ_CP134494.1"/>
</dbReference>
<keyword evidence="1" id="KW-0732">Signal</keyword>
<evidence type="ECO:0008006" key="4">
    <source>
        <dbReference type="Google" id="ProtNLM"/>
    </source>
</evidence>
<feature type="signal peptide" evidence="1">
    <location>
        <begin position="1"/>
        <end position="23"/>
    </location>
</feature>
<protein>
    <recommendedName>
        <fullName evidence="4">FAD/FMN-containing dehydrogenase</fullName>
    </recommendedName>
</protein>
<proteinExistence type="predicted"/>
<evidence type="ECO:0000256" key="1">
    <source>
        <dbReference type="SAM" id="SignalP"/>
    </source>
</evidence>
<dbReference type="Proteomes" id="UP001303324">
    <property type="component" value="Chromosome"/>
</dbReference>
<evidence type="ECO:0000313" key="2">
    <source>
        <dbReference type="EMBL" id="WNF22328.1"/>
    </source>
</evidence>
<feature type="chain" id="PRO_5047077708" description="FAD/FMN-containing dehydrogenase" evidence="1">
    <location>
        <begin position="24"/>
        <end position="85"/>
    </location>
</feature>
<gene>
    <name evidence="2" type="ORF">RH061_19550</name>
</gene>
<sequence>MKKLILSFLGAALILGASTAAFAEEGTDGKGTFNFGQMKPLIEKMHPGLSAEEVKQMYNDCHGTNGAMQSKNFNMMDNNHMDIID</sequence>
<accession>A0ABY9VFH5</accession>
<name>A0ABY9VFH5_9BACI</name>
<dbReference type="EMBL" id="CP134494">
    <property type="protein sequence ID" value="WNF22328.1"/>
    <property type="molecule type" value="Genomic_DNA"/>
</dbReference>